<evidence type="ECO:0000313" key="3">
    <source>
        <dbReference type="Proteomes" id="UP000287401"/>
    </source>
</evidence>
<feature type="domain" description="DUF6429" evidence="1">
    <location>
        <begin position="6"/>
        <end position="75"/>
    </location>
</feature>
<comment type="caution">
    <text evidence="2">The sequence shown here is derived from an EMBL/GenBank/DDBJ whole genome shotgun (WGS) entry which is preliminary data.</text>
</comment>
<evidence type="ECO:0000313" key="2">
    <source>
        <dbReference type="EMBL" id="RSU54801.1"/>
    </source>
</evidence>
<evidence type="ECO:0000259" key="1">
    <source>
        <dbReference type="Pfam" id="PF20008"/>
    </source>
</evidence>
<proteinExistence type="predicted"/>
<sequence length="77" mass="8772">MSDDIDTGRIDAAVLALLWYNLRGTGMAWKGFDWDAMERLHQRGFITNPVGKARSVELTAEGREEAGRLFDELFARR</sequence>
<dbReference type="Proteomes" id="UP000287401">
    <property type="component" value="Unassembled WGS sequence"/>
</dbReference>
<name>A0A430BQ35_SPHYA</name>
<dbReference type="Pfam" id="PF20008">
    <property type="entry name" value="DUF6429"/>
    <property type="match status" value="1"/>
</dbReference>
<gene>
    <name evidence="2" type="ORF">DAH51_19175</name>
</gene>
<dbReference type="RefSeq" id="WP_021228337.1">
    <property type="nucleotide sequence ID" value="NZ_QRAL01000026.1"/>
</dbReference>
<protein>
    <recommendedName>
        <fullName evidence="1">DUF6429 domain-containing protein</fullName>
    </recommendedName>
</protein>
<reference evidence="2 3" key="1">
    <citation type="submission" date="2018-07" db="EMBL/GenBank/DDBJ databases">
        <title>Genomic and Epidemiologic Investigation of an Indolent Hospital Outbreak.</title>
        <authorList>
            <person name="Johnson R.C."/>
            <person name="Deming C."/>
            <person name="Conlan S."/>
            <person name="Zellmer C.J."/>
            <person name="Michelin A.V."/>
            <person name="Lee-Lin S."/>
            <person name="Thomas P.J."/>
            <person name="Park M."/>
            <person name="Weingarten R.A."/>
            <person name="Less J."/>
            <person name="Dekker J.P."/>
            <person name="Frank K.M."/>
            <person name="Musser K.A."/>
            <person name="Mcquiston J.R."/>
            <person name="Henderson D.K."/>
            <person name="Lau A.F."/>
            <person name="Palmore T.N."/>
            <person name="Segre J.A."/>
        </authorList>
    </citation>
    <scope>NUCLEOTIDE SEQUENCE [LARGE SCALE GENOMIC DNA]</scope>
    <source>
        <strain evidence="2 3">SK-NIH.Env6_1116</strain>
    </source>
</reference>
<dbReference type="AlphaFoldDB" id="A0A430BQ35"/>
<accession>A0A430BQ35</accession>
<dbReference type="InterPro" id="IPR045489">
    <property type="entry name" value="DUF6429"/>
</dbReference>
<dbReference type="EMBL" id="QRAL01000026">
    <property type="protein sequence ID" value="RSU54801.1"/>
    <property type="molecule type" value="Genomic_DNA"/>
</dbReference>
<organism evidence="2 3">
    <name type="scientific">Sphingobium yanoikuyae</name>
    <name type="common">Sphingomonas yanoikuyae</name>
    <dbReference type="NCBI Taxonomy" id="13690"/>
    <lineage>
        <taxon>Bacteria</taxon>
        <taxon>Pseudomonadati</taxon>
        <taxon>Pseudomonadota</taxon>
        <taxon>Alphaproteobacteria</taxon>
        <taxon>Sphingomonadales</taxon>
        <taxon>Sphingomonadaceae</taxon>
        <taxon>Sphingobium</taxon>
    </lineage>
</organism>